<dbReference type="GO" id="GO:0016020">
    <property type="term" value="C:membrane"/>
    <property type="evidence" value="ECO:0007669"/>
    <property type="project" value="UniProtKB-SubCell"/>
</dbReference>
<evidence type="ECO:0000313" key="7">
    <source>
        <dbReference type="EMBL" id="CAH1788056.1"/>
    </source>
</evidence>
<evidence type="ECO:0000256" key="3">
    <source>
        <dbReference type="ARBA" id="ARBA00014258"/>
    </source>
</evidence>
<keyword evidence="5" id="KW-1133">Transmembrane helix</keyword>
<keyword evidence="8" id="KW-1185">Reference proteome</keyword>
<dbReference type="PANTHER" id="PTHR13353:SF5">
    <property type="entry name" value="TRANSMEMBRANE PROTEIN 19"/>
    <property type="match status" value="1"/>
</dbReference>
<evidence type="ECO:0000256" key="6">
    <source>
        <dbReference type="ARBA" id="ARBA00023136"/>
    </source>
</evidence>
<proteinExistence type="inferred from homology"/>
<accession>A0A8J1UKW2</accession>
<keyword evidence="6" id="KW-0472">Membrane</keyword>
<gene>
    <name evidence="7" type="ORF">OFUS_LOCUS13660</name>
</gene>
<dbReference type="Pfam" id="PF01940">
    <property type="entry name" value="DUF92"/>
    <property type="match status" value="1"/>
</dbReference>
<dbReference type="OrthoDB" id="30881at2759"/>
<dbReference type="Proteomes" id="UP000749559">
    <property type="component" value="Unassembled WGS sequence"/>
</dbReference>
<protein>
    <recommendedName>
        <fullName evidence="3">Transmembrane protein 19</fullName>
    </recommendedName>
</protein>
<dbReference type="PANTHER" id="PTHR13353">
    <property type="entry name" value="TRANSMEMBRANE PROTEIN 19"/>
    <property type="match status" value="1"/>
</dbReference>
<comment type="caution">
    <text evidence="7">The sequence shown here is derived from an EMBL/GenBank/DDBJ whole genome shotgun (WGS) entry which is preliminary data.</text>
</comment>
<comment type="similarity">
    <text evidence="2">Belongs to the TMEM19 family.</text>
</comment>
<organism evidence="7 8">
    <name type="scientific">Owenia fusiformis</name>
    <name type="common">Polychaete worm</name>
    <dbReference type="NCBI Taxonomy" id="6347"/>
    <lineage>
        <taxon>Eukaryota</taxon>
        <taxon>Metazoa</taxon>
        <taxon>Spiralia</taxon>
        <taxon>Lophotrochozoa</taxon>
        <taxon>Annelida</taxon>
        <taxon>Polychaeta</taxon>
        <taxon>Sedentaria</taxon>
        <taxon>Canalipalpata</taxon>
        <taxon>Sabellida</taxon>
        <taxon>Oweniida</taxon>
        <taxon>Oweniidae</taxon>
        <taxon>Owenia</taxon>
    </lineage>
</organism>
<evidence type="ECO:0000256" key="1">
    <source>
        <dbReference type="ARBA" id="ARBA00004141"/>
    </source>
</evidence>
<keyword evidence="4" id="KW-0812">Transmembrane</keyword>
<comment type="subcellular location">
    <subcellularLocation>
        <location evidence="1">Membrane</location>
        <topology evidence="1">Multi-pass membrane protein</topology>
    </subcellularLocation>
</comment>
<evidence type="ECO:0000256" key="4">
    <source>
        <dbReference type="ARBA" id="ARBA00022692"/>
    </source>
</evidence>
<name>A0A8J1UKW2_OWEFU</name>
<dbReference type="EMBL" id="CAIIXF020000007">
    <property type="protein sequence ID" value="CAH1788056.1"/>
    <property type="molecule type" value="Genomic_DNA"/>
</dbReference>
<evidence type="ECO:0000313" key="8">
    <source>
        <dbReference type="Proteomes" id="UP000749559"/>
    </source>
</evidence>
<dbReference type="InterPro" id="IPR002794">
    <property type="entry name" value="DUF92_TMEM19"/>
</dbReference>
<evidence type="ECO:0000256" key="2">
    <source>
        <dbReference type="ARBA" id="ARBA00009012"/>
    </source>
</evidence>
<sequence length="326" mass="35306">MHFAIVLAVILPLSFILWVISVCVHSLSSRGSMDVWSPISPWRWLFAILLPILITRSAFQKRSLNRSGAIIGLFVGFVMTLTNYCFFAALLAFFLSGSKATKFRQDKKKKLEADFKEGGQRNWVQVLCNGGIATEIAIIHLIEHGTGEFPINFSRLYLSSWQAMAVLGALACSCGDTWASEIGNVVDFGQPRLITSFSTVPKGTNGGVTLVGTLASALGGATVGLAYYMALVLMLSESQLYNCPPQWPIVLVGAAAGLIGSAIDSILGAMFQYSGYCKTKQCIVEYPGDDVEYISGSPIFDNHSINLLSGLITAKAKANHDTFNLR</sequence>
<evidence type="ECO:0000256" key="5">
    <source>
        <dbReference type="ARBA" id="ARBA00022989"/>
    </source>
</evidence>
<dbReference type="AlphaFoldDB" id="A0A8J1UKW2"/>
<reference evidence="7" key="1">
    <citation type="submission" date="2022-03" db="EMBL/GenBank/DDBJ databases">
        <authorList>
            <person name="Martin C."/>
        </authorList>
    </citation>
    <scope>NUCLEOTIDE SEQUENCE</scope>
</reference>